<evidence type="ECO:0000256" key="1">
    <source>
        <dbReference type="ARBA" id="ARBA00022729"/>
    </source>
</evidence>
<dbReference type="OrthoDB" id="9770043at2"/>
<evidence type="ECO:0000256" key="2">
    <source>
        <dbReference type="SAM" id="SignalP"/>
    </source>
</evidence>
<dbReference type="AlphaFoldDB" id="A0A2S1LM11"/>
<dbReference type="KEGG" id="fki:FK004_05855"/>
<reference evidence="5 6" key="1">
    <citation type="submission" date="2017-04" db="EMBL/GenBank/DDBJ databases">
        <title>Complete genome sequence of Flavobacterium kingsejong AJ004.</title>
        <authorList>
            <person name="Lee P.C."/>
        </authorList>
    </citation>
    <scope>NUCLEOTIDE SEQUENCE [LARGE SCALE GENOMIC DNA]</scope>
    <source>
        <strain evidence="5 6">AJ004</strain>
    </source>
</reference>
<dbReference type="Pfam" id="PF18962">
    <property type="entry name" value="Por_Secre_tail"/>
    <property type="match status" value="1"/>
</dbReference>
<evidence type="ECO:0000259" key="3">
    <source>
        <dbReference type="Pfam" id="PF07995"/>
    </source>
</evidence>
<dbReference type="PANTHER" id="PTHR19328:SF75">
    <property type="entry name" value="ALDOSE SUGAR DEHYDROGENASE YLII"/>
    <property type="match status" value="1"/>
</dbReference>
<organism evidence="5 6">
    <name type="scientific">Flavobacterium kingsejongi</name>
    <dbReference type="NCBI Taxonomy" id="1678728"/>
    <lineage>
        <taxon>Bacteria</taxon>
        <taxon>Pseudomonadati</taxon>
        <taxon>Bacteroidota</taxon>
        <taxon>Flavobacteriia</taxon>
        <taxon>Flavobacteriales</taxon>
        <taxon>Flavobacteriaceae</taxon>
        <taxon>Flavobacterium</taxon>
    </lineage>
</organism>
<dbReference type="InterPro" id="IPR011041">
    <property type="entry name" value="Quinoprot_gluc/sorb_DH_b-prop"/>
</dbReference>
<feature type="signal peptide" evidence="2">
    <location>
        <begin position="1"/>
        <end position="18"/>
    </location>
</feature>
<feature type="chain" id="PRO_5015746946" evidence="2">
    <location>
        <begin position="19"/>
        <end position="456"/>
    </location>
</feature>
<dbReference type="Gene3D" id="2.120.10.30">
    <property type="entry name" value="TolB, C-terminal domain"/>
    <property type="match status" value="1"/>
</dbReference>
<name>A0A2S1LM11_9FLAO</name>
<dbReference type="RefSeq" id="WP_108736415.1">
    <property type="nucleotide sequence ID" value="NZ_CP020919.1"/>
</dbReference>
<keyword evidence="1 2" id="KW-0732">Signal</keyword>
<dbReference type="Proteomes" id="UP000244677">
    <property type="component" value="Chromosome"/>
</dbReference>
<evidence type="ECO:0000259" key="4">
    <source>
        <dbReference type="Pfam" id="PF18962"/>
    </source>
</evidence>
<dbReference type="InterPro" id="IPR012938">
    <property type="entry name" value="Glc/Sorbosone_DH"/>
</dbReference>
<feature type="domain" description="Glucose/Sorbosone dehydrogenase" evidence="3">
    <location>
        <begin position="31"/>
        <end position="326"/>
    </location>
</feature>
<dbReference type="NCBIfam" id="TIGR04183">
    <property type="entry name" value="Por_Secre_tail"/>
    <property type="match status" value="1"/>
</dbReference>
<accession>A0A2S1LM11</accession>
<dbReference type="InterPro" id="IPR011042">
    <property type="entry name" value="6-blade_b-propeller_TolB-like"/>
</dbReference>
<feature type="domain" description="Secretion system C-terminal sorting" evidence="4">
    <location>
        <begin position="383"/>
        <end position="455"/>
    </location>
</feature>
<protein>
    <submittedName>
        <fullName evidence="5">Cadherin</fullName>
    </submittedName>
</protein>
<dbReference type="EMBL" id="CP020919">
    <property type="protein sequence ID" value="AWG24785.1"/>
    <property type="molecule type" value="Genomic_DNA"/>
</dbReference>
<sequence>MKTKLYLILMLYHAFTFAQNITLQTVATGFSNPVAIENAGDPRLFVVEQGGTIKIINADGSVAATPFLNLASLISSDGERGLLGLAFHPNYSTNGYFFVNYTNPAGNTVIARYTVSAGNTNVANPSSAQVLLTITQPFSNHNGGTLRFGPDGYLYIGMGDGGSGGDPGNRAQNIETLLGKMLRIDVNSGTPYAIPPTNPFAGATAGADEIWAIGLRNPWKFSFNRTTGDLWIADVGQGAVEEINKVSPTAAGLNYGWNCYEGSSIYTAGCAQPTTTYTFPFAEYTHTATGGCSITGGYVYTGTTYPLLANKYIFADYCSNKIGLVSPDGTIAYTPAFGGNNFSTFGEDATGELYIAGISSGTVYKITDSTLSNAEYTTENISLYPNPAEGEVFLTTHNLDMPINLVVSDLNGKQVAQEQLLTNNSRIDTSLLSKGVYILTLESAIGTRSTHKLVIQ</sequence>
<dbReference type="InterPro" id="IPR026444">
    <property type="entry name" value="Secre_tail"/>
</dbReference>
<dbReference type="PANTHER" id="PTHR19328">
    <property type="entry name" value="HEDGEHOG-INTERACTING PROTEIN"/>
    <property type="match status" value="1"/>
</dbReference>
<gene>
    <name evidence="5" type="ORF">FK004_05855</name>
</gene>
<dbReference type="SUPFAM" id="SSF50952">
    <property type="entry name" value="Soluble quinoprotein glucose dehydrogenase"/>
    <property type="match status" value="1"/>
</dbReference>
<proteinExistence type="predicted"/>
<evidence type="ECO:0000313" key="6">
    <source>
        <dbReference type="Proteomes" id="UP000244677"/>
    </source>
</evidence>
<evidence type="ECO:0000313" key="5">
    <source>
        <dbReference type="EMBL" id="AWG24785.1"/>
    </source>
</evidence>
<keyword evidence="6" id="KW-1185">Reference proteome</keyword>
<dbReference type="Pfam" id="PF07995">
    <property type="entry name" value="GSDH"/>
    <property type="match status" value="1"/>
</dbReference>